<protein>
    <submittedName>
        <fullName evidence="1">Putative DNA repair protein XRCC2-like</fullName>
    </submittedName>
</protein>
<dbReference type="PANTHER" id="PTHR46644">
    <property type="entry name" value="DNA REPAIR PROTEIN XRCC2"/>
    <property type="match status" value="1"/>
</dbReference>
<gene>
    <name evidence="1" type="ORF">C7M84_001407</name>
</gene>
<proteinExistence type="predicted"/>
<reference evidence="1 2" key="1">
    <citation type="submission" date="2018-04" db="EMBL/GenBank/DDBJ databases">
        <authorList>
            <person name="Zhang X."/>
            <person name="Yuan J."/>
            <person name="Li F."/>
            <person name="Xiang J."/>
        </authorList>
    </citation>
    <scope>NUCLEOTIDE SEQUENCE [LARGE SCALE GENOMIC DNA]</scope>
    <source>
        <tissue evidence="1">Muscle</tissue>
    </source>
</reference>
<reference evidence="1 2" key="2">
    <citation type="submission" date="2019-01" db="EMBL/GenBank/DDBJ databases">
        <title>The decoding of complex shrimp genome reveals the adaptation for benthos swimmer, frequently molting mechanism and breeding impact on genome.</title>
        <authorList>
            <person name="Sun Y."/>
            <person name="Gao Y."/>
            <person name="Yu Y."/>
        </authorList>
    </citation>
    <scope>NUCLEOTIDE SEQUENCE [LARGE SCALE GENOMIC DNA]</scope>
    <source>
        <tissue evidence="1">Muscle</tissue>
    </source>
</reference>
<dbReference type="Gene3D" id="3.40.50.300">
    <property type="entry name" value="P-loop containing nucleotide triphosphate hydrolases"/>
    <property type="match status" value="1"/>
</dbReference>
<dbReference type="GO" id="GO:0042148">
    <property type="term" value="P:DNA strand invasion"/>
    <property type="evidence" value="ECO:0007669"/>
    <property type="project" value="TreeGrafter"/>
</dbReference>
<dbReference type="Proteomes" id="UP000283509">
    <property type="component" value="Unassembled WGS sequence"/>
</dbReference>
<dbReference type="EMBL" id="QCYY01001181">
    <property type="protein sequence ID" value="ROT79869.1"/>
    <property type="molecule type" value="Genomic_DNA"/>
</dbReference>
<comment type="caution">
    <text evidence="1">The sequence shown here is derived from an EMBL/GenBank/DDBJ whole genome shotgun (WGS) entry which is preliminary data.</text>
</comment>
<dbReference type="GO" id="GO:0005657">
    <property type="term" value="C:replication fork"/>
    <property type="evidence" value="ECO:0007669"/>
    <property type="project" value="InterPro"/>
</dbReference>
<name>A0A3R7PQY7_PENVA</name>
<accession>A0A3R7PQY7</accession>
<sequence>MSHVYGRASTENRLNLSANYSPGTMKTPESESGLALLARLGTRPSMKNIDSQFFPSGLDPYDIVEVSGNKGTGKSSFISHLILNALMPEAWYGIKLGGSSCGVVFIDADLHFSILQMENMLQRRIKKMVKSARAEVKGLGGSKAADSLVCSPKAFQDFLHLGKRQQESEINKLTRDCLKNLVYLKCTDSFQFTITLLSLDELTQNRDNISLVVIDSISAFYWYDRTYKAGTWYKLEQHYNRIFKVFLGHIRKHKLVLLTSRQALFQKRSSKEERKTSYQNEDVDGDFDVTDYEYLGREWASAVTQRIYLSIDTPGETSNTVLPQEQQVHNMQDSNCQVSLRSLPRAASLELAFALSP</sequence>
<dbReference type="PANTHER" id="PTHR46644:SF2">
    <property type="entry name" value="DNA REPAIR PROTEIN XRCC2"/>
    <property type="match status" value="1"/>
</dbReference>
<dbReference type="InterPro" id="IPR027417">
    <property type="entry name" value="P-loop_NTPase"/>
</dbReference>
<dbReference type="GO" id="GO:0000400">
    <property type="term" value="F:four-way junction DNA binding"/>
    <property type="evidence" value="ECO:0007669"/>
    <property type="project" value="TreeGrafter"/>
</dbReference>
<keyword evidence="2" id="KW-1185">Reference proteome</keyword>
<dbReference type="InterPro" id="IPR030547">
    <property type="entry name" value="XRCC2"/>
</dbReference>
<dbReference type="SUPFAM" id="SSF52540">
    <property type="entry name" value="P-loop containing nucleoside triphosphate hydrolases"/>
    <property type="match status" value="1"/>
</dbReference>
<organism evidence="1 2">
    <name type="scientific">Penaeus vannamei</name>
    <name type="common">Whiteleg shrimp</name>
    <name type="synonym">Litopenaeus vannamei</name>
    <dbReference type="NCBI Taxonomy" id="6689"/>
    <lineage>
        <taxon>Eukaryota</taxon>
        <taxon>Metazoa</taxon>
        <taxon>Ecdysozoa</taxon>
        <taxon>Arthropoda</taxon>
        <taxon>Crustacea</taxon>
        <taxon>Multicrustacea</taxon>
        <taxon>Malacostraca</taxon>
        <taxon>Eumalacostraca</taxon>
        <taxon>Eucarida</taxon>
        <taxon>Decapoda</taxon>
        <taxon>Dendrobranchiata</taxon>
        <taxon>Penaeoidea</taxon>
        <taxon>Penaeidae</taxon>
        <taxon>Penaeus</taxon>
    </lineage>
</organism>
<dbReference type="AlphaFoldDB" id="A0A3R7PQY7"/>
<dbReference type="GO" id="GO:0033063">
    <property type="term" value="C:Rad51B-Rad51C-Rad51D-XRCC2 complex"/>
    <property type="evidence" value="ECO:0007669"/>
    <property type="project" value="InterPro"/>
</dbReference>
<dbReference type="STRING" id="6689.A0A3R7PQY7"/>
<dbReference type="OrthoDB" id="420422at2759"/>
<dbReference type="GO" id="GO:0005813">
    <property type="term" value="C:centrosome"/>
    <property type="evidence" value="ECO:0007669"/>
    <property type="project" value="TreeGrafter"/>
</dbReference>
<evidence type="ECO:0000313" key="1">
    <source>
        <dbReference type="EMBL" id="ROT79869.1"/>
    </source>
</evidence>
<evidence type="ECO:0000313" key="2">
    <source>
        <dbReference type="Proteomes" id="UP000283509"/>
    </source>
</evidence>
<dbReference type="GO" id="GO:0000724">
    <property type="term" value="P:double-strand break repair via homologous recombination"/>
    <property type="evidence" value="ECO:0007669"/>
    <property type="project" value="InterPro"/>
</dbReference>